<dbReference type="GO" id="GO:0035312">
    <property type="term" value="F:5'-3' DNA exonuclease activity"/>
    <property type="evidence" value="ECO:0007669"/>
    <property type="project" value="TreeGrafter"/>
</dbReference>
<dbReference type="Proteomes" id="UP000078287">
    <property type="component" value="Unassembled WGS sequence"/>
</dbReference>
<keyword evidence="2" id="KW-0808">Transferase</keyword>
<organism evidence="2 3">
    <name type="scientific">Chloroflexus islandicus</name>
    <dbReference type="NCBI Taxonomy" id="1707952"/>
    <lineage>
        <taxon>Bacteria</taxon>
        <taxon>Bacillati</taxon>
        <taxon>Chloroflexota</taxon>
        <taxon>Chloroflexia</taxon>
        <taxon>Chloroflexales</taxon>
        <taxon>Chloroflexineae</taxon>
        <taxon>Chloroflexaceae</taxon>
        <taxon>Chloroflexus</taxon>
    </lineage>
</organism>
<dbReference type="CDD" id="cd07432">
    <property type="entry name" value="PHP_HisPPase"/>
    <property type="match status" value="1"/>
</dbReference>
<comment type="caution">
    <text evidence="2">The sequence shown here is derived from an EMBL/GenBank/DDBJ whole genome shotgun (WGS) entry which is preliminary data.</text>
</comment>
<sequence length="244" mass="26261">MTLLYNAADLHIHTTASDGAASPEAVLSYVAEETDLRVIAITDHNTLEGAFAARRLAPRYGIDVIVGCEISTAIGHVLALFIEQPIPAGLDLATTVKLVHEQGGLAFAAHPFGALVASVGRRHLLGPERTDLDWHLLDGLEVFNASLWNPANNRRAAQKAQALGLTQIGGSDAHDLAMIGYGRTLFAGTSAADLRRALQRGETQVIGHYWGWRGVAGVVRERALRSRPFADSWAGFKKDGRQQV</sequence>
<dbReference type="EMBL" id="LWQS01000093">
    <property type="protein sequence ID" value="OAN40521.1"/>
    <property type="molecule type" value="Genomic_DNA"/>
</dbReference>
<dbReference type="PANTHER" id="PTHR42924">
    <property type="entry name" value="EXONUCLEASE"/>
    <property type="match status" value="1"/>
</dbReference>
<name>A0A178LZR3_9CHLR</name>
<dbReference type="Pfam" id="PF13263">
    <property type="entry name" value="PHP_C"/>
    <property type="match status" value="1"/>
</dbReference>
<dbReference type="OrthoDB" id="9804333at2"/>
<reference evidence="2 3" key="1">
    <citation type="submission" date="2016-04" db="EMBL/GenBank/DDBJ databases">
        <title>Chloroflexus islandicus sp. nov., a thermophilic filamentous anoxygenic phototrophic bacterium from geyser Strokkur (Iceland).</title>
        <authorList>
            <person name="Gaisin V.A."/>
            <person name="Kalashnikov A.M."/>
            <person name="Sukhacheva M.V."/>
            <person name="Grouzdev D.S."/>
            <person name="Ivanov T.M."/>
            <person name="Kuznetsov B."/>
            <person name="Gorlenko V.M."/>
        </authorList>
    </citation>
    <scope>NUCLEOTIDE SEQUENCE [LARGE SCALE GENOMIC DNA]</scope>
    <source>
        <strain evidence="3">isl-2</strain>
    </source>
</reference>
<evidence type="ECO:0000313" key="3">
    <source>
        <dbReference type="Proteomes" id="UP000078287"/>
    </source>
</evidence>
<gene>
    <name evidence="2" type="ORF">A6A03_04200</name>
</gene>
<dbReference type="SMART" id="SM00481">
    <property type="entry name" value="POLIIIAc"/>
    <property type="match status" value="1"/>
</dbReference>
<keyword evidence="3" id="KW-1185">Reference proteome</keyword>
<dbReference type="SUPFAM" id="SSF89550">
    <property type="entry name" value="PHP domain-like"/>
    <property type="match status" value="1"/>
</dbReference>
<dbReference type="InterPro" id="IPR004013">
    <property type="entry name" value="PHP_dom"/>
</dbReference>
<dbReference type="PANTHER" id="PTHR42924:SF3">
    <property type="entry name" value="POLYMERASE_HISTIDINOL PHOSPHATASE N-TERMINAL DOMAIN-CONTAINING PROTEIN"/>
    <property type="match status" value="1"/>
</dbReference>
<protein>
    <submittedName>
        <fullName evidence="2">Phosphotransferase</fullName>
    </submittedName>
</protein>
<dbReference type="Pfam" id="PF02811">
    <property type="entry name" value="PHP"/>
    <property type="match status" value="1"/>
</dbReference>
<dbReference type="GO" id="GO:0004534">
    <property type="term" value="F:5'-3' RNA exonuclease activity"/>
    <property type="evidence" value="ECO:0007669"/>
    <property type="project" value="TreeGrafter"/>
</dbReference>
<dbReference type="InterPro" id="IPR052018">
    <property type="entry name" value="PHP_domain"/>
</dbReference>
<proteinExistence type="predicted"/>
<dbReference type="RefSeq" id="WP_066790791.1">
    <property type="nucleotide sequence ID" value="NZ_LWQS01000093.1"/>
</dbReference>
<dbReference type="Gene3D" id="3.20.20.140">
    <property type="entry name" value="Metal-dependent hydrolases"/>
    <property type="match status" value="1"/>
</dbReference>
<dbReference type="InterPro" id="IPR016195">
    <property type="entry name" value="Pol/histidinol_Pase-like"/>
</dbReference>
<dbReference type="NCBIfam" id="NF038032">
    <property type="entry name" value="CehA_McbA_metalo"/>
    <property type="match status" value="1"/>
</dbReference>
<evidence type="ECO:0000259" key="1">
    <source>
        <dbReference type="SMART" id="SM00481"/>
    </source>
</evidence>
<dbReference type="InterPro" id="IPR003141">
    <property type="entry name" value="Pol/His_phosphatase_N"/>
</dbReference>
<accession>A0A178LZR3</accession>
<dbReference type="AlphaFoldDB" id="A0A178LZR3"/>
<evidence type="ECO:0000313" key="2">
    <source>
        <dbReference type="EMBL" id="OAN40521.1"/>
    </source>
</evidence>
<dbReference type="GO" id="GO:0016740">
    <property type="term" value="F:transferase activity"/>
    <property type="evidence" value="ECO:0007669"/>
    <property type="project" value="UniProtKB-KW"/>
</dbReference>
<dbReference type="STRING" id="1707952.A6A03_04200"/>
<feature type="domain" description="Polymerase/histidinol phosphatase N-terminal" evidence="1">
    <location>
        <begin position="8"/>
        <end position="74"/>
    </location>
</feature>